<keyword evidence="2" id="KW-1185">Reference proteome</keyword>
<name>A0A940N501_9PROT</name>
<comment type="caution">
    <text evidence="1">The sequence shown here is derived from an EMBL/GenBank/DDBJ whole genome shotgun (WGS) entry which is preliminary data.</text>
</comment>
<dbReference type="Proteomes" id="UP000677537">
    <property type="component" value="Unassembled WGS sequence"/>
</dbReference>
<organism evidence="1 2">
    <name type="scientific">Roseomonas indoligenes</name>
    <dbReference type="NCBI Taxonomy" id="2820811"/>
    <lineage>
        <taxon>Bacteria</taxon>
        <taxon>Pseudomonadati</taxon>
        <taxon>Pseudomonadota</taxon>
        <taxon>Alphaproteobacteria</taxon>
        <taxon>Acetobacterales</taxon>
        <taxon>Roseomonadaceae</taxon>
        <taxon>Roseomonas</taxon>
    </lineage>
</organism>
<evidence type="ECO:0000313" key="1">
    <source>
        <dbReference type="EMBL" id="MBP0496081.1"/>
    </source>
</evidence>
<dbReference type="AlphaFoldDB" id="A0A940N501"/>
<proteinExistence type="predicted"/>
<reference evidence="1" key="1">
    <citation type="submission" date="2021-03" db="EMBL/GenBank/DDBJ databases">
        <authorList>
            <person name="So Y."/>
        </authorList>
    </citation>
    <scope>NUCLEOTIDE SEQUENCE</scope>
    <source>
        <strain evidence="1">SG15</strain>
    </source>
</reference>
<dbReference type="RefSeq" id="WP_209376873.1">
    <property type="nucleotide sequence ID" value="NZ_JAGIZA010000026.1"/>
</dbReference>
<gene>
    <name evidence="1" type="ORF">J5Y10_25085</name>
</gene>
<evidence type="ECO:0000313" key="2">
    <source>
        <dbReference type="Proteomes" id="UP000677537"/>
    </source>
</evidence>
<accession>A0A940N501</accession>
<dbReference type="EMBL" id="JAGIZA010000026">
    <property type="protein sequence ID" value="MBP0496081.1"/>
    <property type="molecule type" value="Genomic_DNA"/>
</dbReference>
<sequence length="75" mass="7697">MEFWRLSAAEIVVLARRRDASAGNVTAGALARLDAVVPALNEIVGPRYRKGALLAGGEAIGARGPAIRSGDPVSA</sequence>
<evidence type="ECO:0008006" key="3">
    <source>
        <dbReference type="Google" id="ProtNLM"/>
    </source>
</evidence>
<protein>
    <recommendedName>
        <fullName evidence="3">Amidase</fullName>
    </recommendedName>
</protein>